<reference evidence="2" key="1">
    <citation type="submission" date="2022-10" db="EMBL/GenBank/DDBJ databases">
        <title>Streptomyces beihaiensis sp. nov., a chitin degrading actinobacterium, isolated from shrimp pond soil.</title>
        <authorList>
            <person name="Xie J."/>
            <person name="Shen N."/>
        </authorList>
    </citation>
    <scope>NUCLEOTIDE SEQUENCE</scope>
    <source>
        <strain evidence="2">GXMU-J5</strain>
    </source>
</reference>
<keyword evidence="3" id="KW-1185">Reference proteome</keyword>
<accession>A0ABT3TUT5</accession>
<organism evidence="2 3">
    <name type="scientific">Streptomyces beihaiensis</name>
    <dbReference type="NCBI Taxonomy" id="2984495"/>
    <lineage>
        <taxon>Bacteria</taxon>
        <taxon>Bacillati</taxon>
        <taxon>Actinomycetota</taxon>
        <taxon>Actinomycetes</taxon>
        <taxon>Kitasatosporales</taxon>
        <taxon>Streptomycetaceae</taxon>
        <taxon>Streptomyces</taxon>
    </lineage>
</organism>
<protein>
    <submittedName>
        <fullName evidence="2">Uncharacterized protein</fullName>
    </submittedName>
</protein>
<name>A0ABT3TUT5_9ACTN</name>
<feature type="compositionally biased region" description="Basic and acidic residues" evidence="1">
    <location>
        <begin position="1"/>
        <end position="12"/>
    </location>
</feature>
<gene>
    <name evidence="2" type="ORF">OFY01_13720</name>
</gene>
<comment type="caution">
    <text evidence="2">The sequence shown here is derived from an EMBL/GenBank/DDBJ whole genome shotgun (WGS) entry which is preliminary data.</text>
</comment>
<dbReference type="RefSeq" id="WP_266599663.1">
    <property type="nucleotide sequence ID" value="NZ_JAPHNL010000124.1"/>
</dbReference>
<evidence type="ECO:0000313" key="3">
    <source>
        <dbReference type="Proteomes" id="UP001163064"/>
    </source>
</evidence>
<evidence type="ECO:0000256" key="1">
    <source>
        <dbReference type="SAM" id="MobiDB-lite"/>
    </source>
</evidence>
<dbReference type="EMBL" id="JAPHNL010000124">
    <property type="protein sequence ID" value="MCX3060802.1"/>
    <property type="molecule type" value="Genomic_DNA"/>
</dbReference>
<dbReference type="Proteomes" id="UP001163064">
    <property type="component" value="Unassembled WGS sequence"/>
</dbReference>
<proteinExistence type="predicted"/>
<sequence>MPAVDRPWRDTWPRPARPGDGNAWLTGSCWLYCRRAGVPVLWVGSVTTPGAKGDVYACGTCLAELDHIVRLQAHGRDEAGALPCGHRRIERRGGKAYCAGCKRQVYL</sequence>
<feature type="region of interest" description="Disordered" evidence="1">
    <location>
        <begin position="1"/>
        <end position="21"/>
    </location>
</feature>
<evidence type="ECO:0000313" key="2">
    <source>
        <dbReference type="EMBL" id="MCX3060802.1"/>
    </source>
</evidence>